<feature type="active site" evidence="1">
    <location>
        <position position="162"/>
    </location>
</feature>
<evidence type="ECO:0000313" key="5">
    <source>
        <dbReference type="Proteomes" id="UP000694546"/>
    </source>
</evidence>
<feature type="binding site" evidence="1">
    <location>
        <position position="171"/>
    </location>
    <ligand>
        <name>Zn(2+)</name>
        <dbReference type="ChEBI" id="CHEBI:29105"/>
        <note>catalytic</note>
    </ligand>
</feature>
<dbReference type="PANTHER" id="PTHR10127">
    <property type="entry name" value="DISCOIDIN, CUB, EGF, LAMININ , AND ZINC METALLOPROTEASE DOMAIN CONTAINING"/>
    <property type="match status" value="1"/>
</dbReference>
<dbReference type="PROSITE" id="PS51864">
    <property type="entry name" value="ASTACIN"/>
    <property type="match status" value="1"/>
</dbReference>
<dbReference type="InterPro" id="IPR006026">
    <property type="entry name" value="Peptidase_Metallo"/>
</dbReference>
<dbReference type="Proteomes" id="UP000694546">
    <property type="component" value="Chromosome 4"/>
</dbReference>
<dbReference type="InterPro" id="IPR024079">
    <property type="entry name" value="MetalloPept_cat_dom_sf"/>
</dbReference>
<keyword evidence="5" id="KW-1185">Reference proteome</keyword>
<keyword evidence="2" id="KW-0732">Signal</keyword>
<protein>
    <recommendedName>
        <fullName evidence="2">Metalloendopeptidase</fullName>
        <ecNumber evidence="2">3.4.24.-</ecNumber>
    </recommendedName>
</protein>
<dbReference type="AlphaFoldDB" id="A0A8C4ZN71"/>
<reference evidence="4" key="2">
    <citation type="submission" date="2025-09" db="UniProtKB">
        <authorList>
            <consortium name="Ensembl"/>
        </authorList>
    </citation>
    <scope>IDENTIFICATION</scope>
</reference>
<keyword evidence="1 2" id="KW-0645">Protease</keyword>
<feature type="signal peptide" evidence="2">
    <location>
        <begin position="1"/>
        <end position="21"/>
    </location>
</feature>
<proteinExistence type="predicted"/>
<feature type="binding site" evidence="1">
    <location>
        <position position="165"/>
    </location>
    <ligand>
        <name>Zn(2+)</name>
        <dbReference type="ChEBI" id="CHEBI:29105"/>
        <note>catalytic</note>
    </ligand>
</feature>
<keyword evidence="1 2" id="KW-0862">Zinc</keyword>
<gene>
    <name evidence="4" type="primary">LOC115541908</name>
</gene>
<sequence>MCLSRLIFLFFMSMCIGHVQCSPVTNHGNEVFGDLYANAINYAQENPETLEAILTFDKAIIEGDIIMPSDRNAVDAVWPAVNGKVHVAFEIHPDLVNMKDTMLKAMDMVSEHACVSFHKRSTEPDYMLFYPSKGCASYVGYQGGEQILYVGPICNVGNVAHEILHALGFHHEHTRLDRNEHIQVIESNIQTGRHSNFKMKDGKTFGIPYDTSSIMHYGGKYFSKNGLPTIKLLKHGSDMGQRTRLTPQDMKRIRVLYQCVGTGEMDDKTSKEKEDTFLKMFARLKRLYLHVPGVSANLNTYHPFG</sequence>
<accession>A0A8C4ZN71</accession>
<comment type="cofactor">
    <cofactor evidence="1 2">
        <name>Zn(2+)</name>
        <dbReference type="ChEBI" id="CHEBI:29105"/>
    </cofactor>
    <text evidence="1 2">Binds 1 zinc ion per subunit.</text>
</comment>
<keyword evidence="1 2" id="KW-0378">Hydrolase</keyword>
<dbReference type="OMA" id="ATSIMHY"/>
<feature type="domain" description="Peptidase M12A" evidence="3">
    <location>
        <begin position="72"/>
        <end position="260"/>
    </location>
</feature>
<dbReference type="OrthoDB" id="291007at2759"/>
<feature type="chain" id="PRO_5044955428" description="Metalloendopeptidase" evidence="2">
    <location>
        <begin position="22"/>
        <end position="305"/>
    </location>
</feature>
<dbReference type="InterPro" id="IPR001506">
    <property type="entry name" value="Peptidase_M12A"/>
</dbReference>
<evidence type="ECO:0000259" key="3">
    <source>
        <dbReference type="PROSITE" id="PS51864"/>
    </source>
</evidence>
<dbReference type="Ensembl" id="ENSGMOT00000017921.2">
    <property type="protein sequence ID" value="ENSGMOP00000017490.2"/>
    <property type="gene ID" value="ENSGMOG00000016274.2"/>
</dbReference>
<dbReference type="EC" id="3.4.24.-" evidence="2"/>
<dbReference type="PANTHER" id="PTHR10127:SF870">
    <property type="entry name" value="METALLOENDOPEPTIDASE"/>
    <property type="match status" value="1"/>
</dbReference>
<keyword evidence="1 2" id="KW-0479">Metal-binding</keyword>
<dbReference type="GeneID" id="115541908"/>
<dbReference type="RefSeq" id="XP_030209695.1">
    <property type="nucleotide sequence ID" value="XM_030353835.1"/>
</dbReference>
<evidence type="ECO:0000256" key="1">
    <source>
        <dbReference type="PROSITE-ProRule" id="PRU01211"/>
    </source>
</evidence>
<dbReference type="GO" id="GO:0006508">
    <property type="term" value="P:proteolysis"/>
    <property type="evidence" value="ECO:0007669"/>
    <property type="project" value="UniProtKB-KW"/>
</dbReference>
<evidence type="ECO:0000256" key="2">
    <source>
        <dbReference type="RuleBase" id="RU361183"/>
    </source>
</evidence>
<dbReference type="Gene3D" id="3.40.390.10">
    <property type="entry name" value="Collagenase (Catalytic Domain)"/>
    <property type="match status" value="1"/>
</dbReference>
<evidence type="ECO:0000313" key="4">
    <source>
        <dbReference type="Ensembl" id="ENSGMOP00000017490.2"/>
    </source>
</evidence>
<dbReference type="Pfam" id="PF01400">
    <property type="entry name" value="Astacin"/>
    <property type="match status" value="1"/>
</dbReference>
<name>A0A8C4ZN71_GADMO</name>
<dbReference type="GO" id="GO:0004222">
    <property type="term" value="F:metalloendopeptidase activity"/>
    <property type="evidence" value="ECO:0007669"/>
    <property type="project" value="UniProtKB-UniRule"/>
</dbReference>
<feature type="binding site" evidence="1">
    <location>
        <position position="161"/>
    </location>
    <ligand>
        <name>Zn(2+)</name>
        <dbReference type="ChEBI" id="CHEBI:29105"/>
        <note>catalytic</note>
    </ligand>
</feature>
<dbReference type="PRINTS" id="PR00480">
    <property type="entry name" value="ASTACIN"/>
</dbReference>
<comment type="caution">
    <text evidence="1">Lacks conserved residue(s) required for the propagation of feature annotation.</text>
</comment>
<dbReference type="GeneTree" id="ENSGT00940000154856"/>
<dbReference type="GO" id="GO:0008270">
    <property type="term" value="F:zinc ion binding"/>
    <property type="evidence" value="ECO:0007669"/>
    <property type="project" value="UniProtKB-UniRule"/>
</dbReference>
<keyword evidence="1 2" id="KW-0482">Metalloprotease</keyword>
<dbReference type="SUPFAM" id="SSF55486">
    <property type="entry name" value="Metalloproteases ('zincins'), catalytic domain"/>
    <property type="match status" value="1"/>
</dbReference>
<dbReference type="SMART" id="SM00235">
    <property type="entry name" value="ZnMc"/>
    <property type="match status" value="1"/>
</dbReference>
<reference evidence="4" key="1">
    <citation type="submission" date="2025-08" db="UniProtKB">
        <authorList>
            <consortium name="Ensembl"/>
        </authorList>
    </citation>
    <scope>IDENTIFICATION</scope>
</reference>
<organism evidence="4 5">
    <name type="scientific">Gadus morhua</name>
    <name type="common">Atlantic cod</name>
    <dbReference type="NCBI Taxonomy" id="8049"/>
    <lineage>
        <taxon>Eukaryota</taxon>
        <taxon>Metazoa</taxon>
        <taxon>Chordata</taxon>
        <taxon>Craniata</taxon>
        <taxon>Vertebrata</taxon>
        <taxon>Euteleostomi</taxon>
        <taxon>Actinopterygii</taxon>
        <taxon>Neopterygii</taxon>
        <taxon>Teleostei</taxon>
        <taxon>Neoteleostei</taxon>
        <taxon>Acanthomorphata</taxon>
        <taxon>Zeiogadaria</taxon>
        <taxon>Gadariae</taxon>
        <taxon>Gadiformes</taxon>
        <taxon>Gadoidei</taxon>
        <taxon>Gadidae</taxon>
        <taxon>Gadus</taxon>
    </lineage>
</organism>
<dbReference type="CDD" id="cd04280">
    <property type="entry name" value="ZnMc_astacin_like"/>
    <property type="match status" value="1"/>
</dbReference>
<dbReference type="InterPro" id="IPR034035">
    <property type="entry name" value="Astacin-like_dom"/>
</dbReference>